<dbReference type="EMBL" id="HACG01033847">
    <property type="protein sequence ID" value="CEK80712.1"/>
    <property type="molecule type" value="Transcribed_RNA"/>
</dbReference>
<keyword evidence="1" id="KW-0732">Signal</keyword>
<proteinExistence type="predicted"/>
<feature type="non-terminal residue" evidence="2">
    <location>
        <position position="53"/>
    </location>
</feature>
<dbReference type="AlphaFoldDB" id="A0A0B7AJD8"/>
<organism evidence="2">
    <name type="scientific">Arion vulgaris</name>
    <dbReference type="NCBI Taxonomy" id="1028688"/>
    <lineage>
        <taxon>Eukaryota</taxon>
        <taxon>Metazoa</taxon>
        <taxon>Spiralia</taxon>
        <taxon>Lophotrochozoa</taxon>
        <taxon>Mollusca</taxon>
        <taxon>Gastropoda</taxon>
        <taxon>Heterobranchia</taxon>
        <taxon>Euthyneura</taxon>
        <taxon>Panpulmonata</taxon>
        <taxon>Eupulmonata</taxon>
        <taxon>Stylommatophora</taxon>
        <taxon>Helicina</taxon>
        <taxon>Arionoidea</taxon>
        <taxon>Arionidae</taxon>
        <taxon>Arion</taxon>
    </lineage>
</organism>
<feature type="signal peptide" evidence="1">
    <location>
        <begin position="1"/>
        <end position="18"/>
    </location>
</feature>
<name>A0A0B7AJD8_9EUPU</name>
<reference evidence="2" key="1">
    <citation type="submission" date="2014-12" db="EMBL/GenBank/DDBJ databases">
        <title>Insight into the proteome of Arion vulgaris.</title>
        <authorList>
            <person name="Aradska J."/>
            <person name="Bulat T."/>
            <person name="Smidak R."/>
            <person name="Sarate P."/>
            <person name="Gangsoo J."/>
            <person name="Sialana F."/>
            <person name="Bilban M."/>
            <person name="Lubec G."/>
        </authorList>
    </citation>
    <scope>NUCLEOTIDE SEQUENCE</scope>
    <source>
        <tissue evidence="2">Skin</tissue>
    </source>
</reference>
<evidence type="ECO:0000256" key="1">
    <source>
        <dbReference type="SAM" id="SignalP"/>
    </source>
</evidence>
<evidence type="ECO:0000313" key="2">
    <source>
        <dbReference type="EMBL" id="CEK80712.1"/>
    </source>
</evidence>
<sequence length="53" mass="5935">MVLLLVNILLKTILEASATCTQHLSSISSHAFLNPDWDIKQLMTSLLISSYFL</sequence>
<feature type="chain" id="PRO_5002127579" evidence="1">
    <location>
        <begin position="19"/>
        <end position="53"/>
    </location>
</feature>
<gene>
    <name evidence="2" type="primary">ORF122326</name>
</gene>
<protein>
    <submittedName>
        <fullName evidence="2">Uncharacterized protein</fullName>
    </submittedName>
</protein>
<accession>A0A0B7AJD8</accession>